<sequence>MSRMETGRESWLLHAWWSSVRFCQASERGGGRKFPVPCSLLFQHH</sequence>
<proteinExistence type="predicted"/>
<organism evidence="1">
    <name type="scientific">Anguilla anguilla</name>
    <name type="common">European freshwater eel</name>
    <name type="synonym">Muraena anguilla</name>
    <dbReference type="NCBI Taxonomy" id="7936"/>
    <lineage>
        <taxon>Eukaryota</taxon>
        <taxon>Metazoa</taxon>
        <taxon>Chordata</taxon>
        <taxon>Craniata</taxon>
        <taxon>Vertebrata</taxon>
        <taxon>Euteleostomi</taxon>
        <taxon>Actinopterygii</taxon>
        <taxon>Neopterygii</taxon>
        <taxon>Teleostei</taxon>
        <taxon>Anguilliformes</taxon>
        <taxon>Anguillidae</taxon>
        <taxon>Anguilla</taxon>
    </lineage>
</organism>
<dbReference type="AlphaFoldDB" id="A0A0E9TLP3"/>
<dbReference type="EMBL" id="GBXM01054822">
    <property type="protein sequence ID" value="JAH53755.1"/>
    <property type="molecule type" value="Transcribed_RNA"/>
</dbReference>
<accession>A0A0E9TLP3</accession>
<reference evidence="1" key="2">
    <citation type="journal article" date="2015" name="Fish Shellfish Immunol.">
        <title>Early steps in the European eel (Anguilla anguilla)-Vibrio vulnificus interaction in the gills: Role of the RtxA13 toxin.</title>
        <authorList>
            <person name="Callol A."/>
            <person name="Pajuelo D."/>
            <person name="Ebbesson L."/>
            <person name="Teles M."/>
            <person name="MacKenzie S."/>
            <person name="Amaro C."/>
        </authorList>
    </citation>
    <scope>NUCLEOTIDE SEQUENCE</scope>
</reference>
<evidence type="ECO:0000313" key="1">
    <source>
        <dbReference type="EMBL" id="JAH53755.1"/>
    </source>
</evidence>
<dbReference type="EMBL" id="GBXM01044220">
    <property type="protein sequence ID" value="JAH64357.1"/>
    <property type="molecule type" value="Transcribed_RNA"/>
</dbReference>
<reference evidence="1" key="1">
    <citation type="submission" date="2014-11" db="EMBL/GenBank/DDBJ databases">
        <authorList>
            <person name="Amaro Gonzalez C."/>
        </authorList>
    </citation>
    <scope>NUCLEOTIDE SEQUENCE</scope>
</reference>
<name>A0A0E9TLP3_ANGAN</name>
<protein>
    <submittedName>
        <fullName evidence="1">Uncharacterized protein</fullName>
    </submittedName>
</protein>